<dbReference type="AlphaFoldDB" id="X0SFW7"/>
<dbReference type="EMBL" id="BARS01005473">
    <property type="protein sequence ID" value="GAF73986.1"/>
    <property type="molecule type" value="Genomic_DNA"/>
</dbReference>
<feature type="transmembrane region" description="Helical" evidence="1">
    <location>
        <begin position="42"/>
        <end position="63"/>
    </location>
</feature>
<comment type="caution">
    <text evidence="2">The sequence shown here is derived from an EMBL/GenBank/DDBJ whole genome shotgun (WGS) entry which is preliminary data.</text>
</comment>
<reference evidence="2" key="1">
    <citation type="journal article" date="2014" name="Front. Microbiol.">
        <title>High frequency of phylogenetically diverse reductive dehalogenase-homologous genes in deep subseafloor sedimentary metagenomes.</title>
        <authorList>
            <person name="Kawai M."/>
            <person name="Futagami T."/>
            <person name="Toyoda A."/>
            <person name="Takaki Y."/>
            <person name="Nishi S."/>
            <person name="Hori S."/>
            <person name="Arai W."/>
            <person name="Tsubouchi T."/>
            <person name="Morono Y."/>
            <person name="Uchiyama I."/>
            <person name="Ito T."/>
            <person name="Fujiyama A."/>
            <person name="Inagaki F."/>
            <person name="Takami H."/>
        </authorList>
    </citation>
    <scope>NUCLEOTIDE SEQUENCE</scope>
    <source>
        <strain evidence="2">Expedition CK06-06</strain>
    </source>
</reference>
<feature type="non-terminal residue" evidence="2">
    <location>
        <position position="263"/>
    </location>
</feature>
<keyword evidence="1" id="KW-1133">Transmembrane helix</keyword>
<evidence type="ECO:0000313" key="2">
    <source>
        <dbReference type="EMBL" id="GAF73986.1"/>
    </source>
</evidence>
<evidence type="ECO:0008006" key="3">
    <source>
        <dbReference type="Google" id="ProtNLM"/>
    </source>
</evidence>
<evidence type="ECO:0000256" key="1">
    <source>
        <dbReference type="SAM" id="Phobius"/>
    </source>
</evidence>
<gene>
    <name evidence="2" type="ORF">S01H1_10742</name>
</gene>
<keyword evidence="1" id="KW-0472">Membrane</keyword>
<protein>
    <recommendedName>
        <fullName evidence="3">Adhesin domain-containing protein</fullName>
    </recommendedName>
</protein>
<accession>X0SFW7</accession>
<organism evidence="2">
    <name type="scientific">marine sediment metagenome</name>
    <dbReference type="NCBI Taxonomy" id="412755"/>
    <lineage>
        <taxon>unclassified sequences</taxon>
        <taxon>metagenomes</taxon>
        <taxon>ecological metagenomes</taxon>
    </lineage>
</organism>
<proteinExistence type="predicted"/>
<name>X0SFW7_9ZZZZ</name>
<feature type="transmembrane region" description="Helical" evidence="1">
    <location>
        <begin position="12"/>
        <end position="30"/>
    </location>
</feature>
<keyword evidence="1" id="KW-0812">Transmembrane</keyword>
<sequence length="263" mass="29225">MGRIFDLNLSWTISALFSLKFELASFLYEYYPNIIMKTSSLIGFLVGGALILTGAGLGIWLIVENTGINYVTYGTLTTYEEFPTEYSNPDLYVDFDGITASLFLISDVMSSDNLVEIENTVKGPKDLEEQYPSEANYWNITDGLNGSYYLEYIIANPSEVDYRFNHDIYVQIDYRANLFLDLDVITGDITVITEQDNTNVDIESITCTTGSIDVNFADATHVTGSGLISTTTGTIAFSCDQNVLFDLDVFTVTATTGSIYIEF</sequence>